<sequence length="82" mass="9881">MYLKFSVNSLFYFKCKADIILSQRTHEFFWGNTVLTRKKFRKVMNVAIANCVSDLWNGMFYEVINHLFCFMQTQYADIFIRS</sequence>
<dbReference type="AlphaFoldDB" id="A0A1H3CK28"/>
<evidence type="ECO:0000313" key="1">
    <source>
        <dbReference type="EMBL" id="SDX54612.1"/>
    </source>
</evidence>
<keyword evidence="2" id="KW-1185">Reference proteome</keyword>
<protein>
    <submittedName>
        <fullName evidence="1">Uncharacterized protein</fullName>
    </submittedName>
</protein>
<reference evidence="2" key="1">
    <citation type="submission" date="2016-10" db="EMBL/GenBank/DDBJ databases">
        <authorList>
            <person name="Varghese N."/>
            <person name="Submissions S."/>
        </authorList>
    </citation>
    <scope>NUCLEOTIDE SEQUENCE [LARGE SCALE GENOMIC DNA]</scope>
    <source>
        <strain evidence="2">CGMCC 1.8975</strain>
    </source>
</reference>
<dbReference type="EMBL" id="FNOV01000002">
    <property type="protein sequence ID" value="SDX54612.1"/>
    <property type="molecule type" value="Genomic_DNA"/>
</dbReference>
<proteinExistence type="predicted"/>
<organism evidence="1 2">
    <name type="scientific">Hymenobacter psychrophilus</name>
    <dbReference type="NCBI Taxonomy" id="651662"/>
    <lineage>
        <taxon>Bacteria</taxon>
        <taxon>Pseudomonadati</taxon>
        <taxon>Bacteroidota</taxon>
        <taxon>Cytophagia</taxon>
        <taxon>Cytophagales</taxon>
        <taxon>Hymenobacteraceae</taxon>
        <taxon>Hymenobacter</taxon>
    </lineage>
</organism>
<name>A0A1H3CK28_9BACT</name>
<accession>A0A1H3CK28</accession>
<dbReference type="Proteomes" id="UP000199249">
    <property type="component" value="Unassembled WGS sequence"/>
</dbReference>
<evidence type="ECO:0000313" key="2">
    <source>
        <dbReference type="Proteomes" id="UP000199249"/>
    </source>
</evidence>
<gene>
    <name evidence="1" type="ORF">SAMN04488069_10223</name>
</gene>